<sequence length="61" mass="7153">MSLQTHLSQLTRKHEALEREIQEAILSPSEDDLHIAELKRRKLHLKDEINRLQATSDETVH</sequence>
<dbReference type="RefSeq" id="WP_109892142.1">
    <property type="nucleotide sequence ID" value="NZ_CP029550.1"/>
</dbReference>
<organism evidence="2 3">
    <name type="scientific">Methylobacterium durans</name>
    <dbReference type="NCBI Taxonomy" id="2202825"/>
    <lineage>
        <taxon>Bacteria</taxon>
        <taxon>Pseudomonadati</taxon>
        <taxon>Pseudomonadota</taxon>
        <taxon>Alphaproteobacteria</taxon>
        <taxon>Hyphomicrobiales</taxon>
        <taxon>Methylobacteriaceae</taxon>
        <taxon>Methylobacterium</taxon>
    </lineage>
</organism>
<evidence type="ECO:0000313" key="3">
    <source>
        <dbReference type="Proteomes" id="UP000245926"/>
    </source>
</evidence>
<dbReference type="Pfam" id="PF04325">
    <property type="entry name" value="DUF465"/>
    <property type="match status" value="1"/>
</dbReference>
<proteinExistence type="predicted"/>
<name>A0A2U8W8I8_9HYPH</name>
<dbReference type="InterPro" id="IPR007420">
    <property type="entry name" value="DUF465"/>
</dbReference>
<keyword evidence="1" id="KW-0175">Coiled coil</keyword>
<keyword evidence="3" id="KW-1185">Reference proteome</keyword>
<dbReference type="Proteomes" id="UP000245926">
    <property type="component" value="Chromosome"/>
</dbReference>
<dbReference type="InterPro" id="IPR038444">
    <property type="entry name" value="DUF465_sf"/>
</dbReference>
<feature type="coiled-coil region" evidence="1">
    <location>
        <begin position="7"/>
        <end position="55"/>
    </location>
</feature>
<gene>
    <name evidence="2" type="ORF">DK389_19930</name>
</gene>
<evidence type="ECO:0000256" key="1">
    <source>
        <dbReference type="SAM" id="Coils"/>
    </source>
</evidence>
<dbReference type="OrthoDB" id="7362854at2"/>
<protein>
    <submittedName>
        <fullName evidence="2">DUF465 domain-containing protein</fullName>
    </submittedName>
</protein>
<dbReference type="KEGG" id="mets:DK389_19930"/>
<dbReference type="AlphaFoldDB" id="A0A2U8W8I8"/>
<dbReference type="Gene3D" id="6.10.280.50">
    <property type="match status" value="1"/>
</dbReference>
<accession>A0A2U8W8I8</accession>
<evidence type="ECO:0000313" key="2">
    <source>
        <dbReference type="EMBL" id="AWN42349.1"/>
    </source>
</evidence>
<reference evidence="3" key="1">
    <citation type="submission" date="2018-05" db="EMBL/GenBank/DDBJ databases">
        <title>Complete Genome Sequence of Methylobacterium sp. 17SD2-17.</title>
        <authorList>
            <person name="Srinivasan S."/>
        </authorList>
    </citation>
    <scope>NUCLEOTIDE SEQUENCE [LARGE SCALE GENOMIC DNA]</scope>
    <source>
        <strain evidence="3">17SD2-17</strain>
    </source>
</reference>
<dbReference type="EMBL" id="CP029550">
    <property type="protein sequence ID" value="AWN42349.1"/>
    <property type="molecule type" value="Genomic_DNA"/>
</dbReference>